<sequence>MSATKALYQRLHLWLRHTDYNMTIDLKTYQIQLAQLVALPSVSCGVASWDMPNLAVIELLASWFSDLGFNTQIIPLAQTGKANLIATLGSGDGGLVLAGHSDTVPYDADRWQTDPFKLTEKDGKLFGLGATDMKGFFPVILAAIKPFLDKPLKQPLIILATADEESSMSGARALADMGKPKARYAVIGEPTELVPIRMHKGIMMEAIRVRGQAGHSSNPALGKSALDAMTQVMTELMSLRSDLQLKYRNPGFAVQTPTLNLGCIHGGDGANRICGECELHFDLRLLPGMDNEELRTAIQNRLTPIAETSGTDIVFSSLFEGVEPFDEPATSELVKVCEQLTGHVSESVAFATEAPFLQQLGMQTVVLGPGSINQAHQPDEFISIDQLEPAVKIVQELIRKFCFKS</sequence>
<keyword evidence="6" id="KW-1185">Reference proteome</keyword>
<dbReference type="Pfam" id="PF07687">
    <property type="entry name" value="M20_dimer"/>
    <property type="match status" value="1"/>
</dbReference>
<evidence type="ECO:0000259" key="4">
    <source>
        <dbReference type="Pfam" id="PF07687"/>
    </source>
</evidence>
<keyword evidence="1" id="KW-0479">Metal-binding</keyword>
<evidence type="ECO:0000256" key="2">
    <source>
        <dbReference type="ARBA" id="ARBA00022801"/>
    </source>
</evidence>
<organism evidence="5 6">
    <name type="scientific">Cellvibrio zantedeschiae</name>
    <dbReference type="NCBI Taxonomy" id="1237077"/>
    <lineage>
        <taxon>Bacteria</taxon>
        <taxon>Pseudomonadati</taxon>
        <taxon>Pseudomonadota</taxon>
        <taxon>Gammaproteobacteria</taxon>
        <taxon>Cellvibrionales</taxon>
        <taxon>Cellvibrionaceae</taxon>
        <taxon>Cellvibrio</taxon>
    </lineage>
</organism>
<dbReference type="Gene3D" id="3.30.70.360">
    <property type="match status" value="1"/>
</dbReference>
<dbReference type="NCBIfam" id="TIGR01892">
    <property type="entry name" value="AcOrn-deacetyl"/>
    <property type="match status" value="1"/>
</dbReference>
<evidence type="ECO:0000313" key="5">
    <source>
        <dbReference type="EMBL" id="GGY78482.1"/>
    </source>
</evidence>
<dbReference type="PANTHER" id="PTHR43808">
    <property type="entry name" value="ACETYLORNITHINE DEACETYLASE"/>
    <property type="match status" value="1"/>
</dbReference>
<dbReference type="Gene3D" id="3.40.630.10">
    <property type="entry name" value="Zn peptidases"/>
    <property type="match status" value="1"/>
</dbReference>
<keyword evidence="2" id="KW-0378">Hydrolase</keyword>
<dbReference type="SUPFAM" id="SSF55031">
    <property type="entry name" value="Bacterial exopeptidase dimerisation domain"/>
    <property type="match status" value="1"/>
</dbReference>
<dbReference type="InterPro" id="IPR036264">
    <property type="entry name" value="Bact_exopeptidase_dim_dom"/>
</dbReference>
<dbReference type="SUPFAM" id="SSF53187">
    <property type="entry name" value="Zn-dependent exopeptidases"/>
    <property type="match status" value="1"/>
</dbReference>
<dbReference type="InterPro" id="IPR011650">
    <property type="entry name" value="Peptidase_M20_dimer"/>
</dbReference>
<feature type="domain" description="Peptidase M20 dimerisation" evidence="4">
    <location>
        <begin position="198"/>
        <end position="305"/>
    </location>
</feature>
<dbReference type="InterPro" id="IPR010169">
    <property type="entry name" value="AcOrn-deacetyl"/>
</dbReference>
<accession>A0ABQ3B448</accession>
<evidence type="ECO:0000313" key="6">
    <source>
        <dbReference type="Proteomes" id="UP000619761"/>
    </source>
</evidence>
<dbReference type="EMBL" id="BMYZ01000002">
    <property type="protein sequence ID" value="GGY78482.1"/>
    <property type="molecule type" value="Genomic_DNA"/>
</dbReference>
<dbReference type="Proteomes" id="UP000619761">
    <property type="component" value="Unassembled WGS sequence"/>
</dbReference>
<protein>
    <submittedName>
        <fullName evidence="5">Acetylornithine deacetylase</fullName>
    </submittedName>
</protein>
<dbReference type="PANTHER" id="PTHR43808:SF1">
    <property type="entry name" value="ACETYLORNITHINE DEACETYLASE"/>
    <property type="match status" value="1"/>
</dbReference>
<proteinExistence type="predicted"/>
<dbReference type="NCBIfam" id="NF003474">
    <property type="entry name" value="PRK05111.1"/>
    <property type="match status" value="1"/>
</dbReference>
<dbReference type="InterPro" id="IPR050072">
    <property type="entry name" value="Peptidase_M20A"/>
</dbReference>
<gene>
    <name evidence="5" type="ORF">GCM10011613_23930</name>
</gene>
<dbReference type="CDD" id="cd03894">
    <property type="entry name" value="M20_ArgE"/>
    <property type="match status" value="1"/>
</dbReference>
<dbReference type="InterPro" id="IPR002933">
    <property type="entry name" value="Peptidase_M20"/>
</dbReference>
<reference evidence="6" key="1">
    <citation type="journal article" date="2019" name="Int. J. Syst. Evol. Microbiol.">
        <title>The Global Catalogue of Microorganisms (GCM) 10K type strain sequencing project: providing services to taxonomists for standard genome sequencing and annotation.</title>
        <authorList>
            <consortium name="The Broad Institute Genomics Platform"/>
            <consortium name="The Broad Institute Genome Sequencing Center for Infectious Disease"/>
            <person name="Wu L."/>
            <person name="Ma J."/>
        </authorList>
    </citation>
    <scope>NUCLEOTIDE SEQUENCE [LARGE SCALE GENOMIC DNA]</scope>
    <source>
        <strain evidence="6">KCTC 32239</strain>
    </source>
</reference>
<dbReference type="Pfam" id="PF01546">
    <property type="entry name" value="Peptidase_M20"/>
    <property type="match status" value="1"/>
</dbReference>
<evidence type="ECO:0000256" key="1">
    <source>
        <dbReference type="ARBA" id="ARBA00022723"/>
    </source>
</evidence>
<evidence type="ECO:0000256" key="3">
    <source>
        <dbReference type="ARBA" id="ARBA00023285"/>
    </source>
</evidence>
<name>A0ABQ3B448_9GAMM</name>
<keyword evidence="3" id="KW-0170">Cobalt</keyword>
<comment type="caution">
    <text evidence="5">The sequence shown here is derived from an EMBL/GenBank/DDBJ whole genome shotgun (WGS) entry which is preliminary data.</text>
</comment>